<feature type="compositionally biased region" description="Polar residues" evidence="2">
    <location>
        <begin position="163"/>
        <end position="185"/>
    </location>
</feature>
<feature type="compositionally biased region" description="Polar residues" evidence="2">
    <location>
        <begin position="273"/>
        <end position="288"/>
    </location>
</feature>
<dbReference type="PANTHER" id="PTHR14972:SF8">
    <property type="entry name" value="GLUCOCORTICOID-INDUCED TRANSCRIPT 1 PROTEIN-LIKE ISOFORM X1"/>
    <property type="match status" value="1"/>
</dbReference>
<reference evidence="3" key="1">
    <citation type="submission" date="2016-12" db="EMBL/GenBank/DDBJ databases">
        <title>An insight into the sialome and mialome of the sand fly, Nyssomyia neivai.</title>
        <authorList>
            <person name="Sebastian V."/>
            <person name="Goulart T.M."/>
            <person name="Oliveira W."/>
            <person name="Calvo E."/>
            <person name="Oliveira L.F."/>
            <person name="Pinto M.C."/>
            <person name="Rosselino A.M."/>
            <person name="Ribeiro J.M."/>
        </authorList>
    </citation>
    <scope>NUCLEOTIDE SEQUENCE</scope>
</reference>
<evidence type="ECO:0000256" key="2">
    <source>
        <dbReference type="SAM" id="MobiDB-lite"/>
    </source>
</evidence>
<dbReference type="EMBL" id="GFDF01009970">
    <property type="protein sequence ID" value="JAV04114.1"/>
    <property type="molecule type" value="Transcribed_RNA"/>
</dbReference>
<dbReference type="PANTHER" id="PTHR14972">
    <property type="entry name" value="AGAP011572-PA"/>
    <property type="match status" value="1"/>
</dbReference>
<feature type="region of interest" description="Disordered" evidence="2">
    <location>
        <begin position="270"/>
        <end position="303"/>
    </location>
</feature>
<dbReference type="InterPro" id="IPR026642">
    <property type="entry name" value="Glcci1/FAM117"/>
</dbReference>
<proteinExistence type="predicted"/>
<dbReference type="Pfam" id="PF15388">
    <property type="entry name" value="FAM117"/>
    <property type="match status" value="1"/>
</dbReference>
<name>A0A1L8DCS0_9DIPT</name>
<keyword evidence="1" id="KW-0597">Phosphoprotein</keyword>
<protein>
    <submittedName>
        <fullName evidence="3">Uncharacterized protein</fullName>
    </submittedName>
</protein>
<feature type="region of interest" description="Disordered" evidence="2">
    <location>
        <begin position="345"/>
        <end position="371"/>
    </location>
</feature>
<evidence type="ECO:0000256" key="1">
    <source>
        <dbReference type="ARBA" id="ARBA00022553"/>
    </source>
</evidence>
<accession>A0A1L8DCS0</accession>
<organism evidence="3">
    <name type="scientific">Nyssomyia neivai</name>
    <dbReference type="NCBI Taxonomy" id="330878"/>
    <lineage>
        <taxon>Eukaryota</taxon>
        <taxon>Metazoa</taxon>
        <taxon>Ecdysozoa</taxon>
        <taxon>Arthropoda</taxon>
        <taxon>Hexapoda</taxon>
        <taxon>Insecta</taxon>
        <taxon>Pterygota</taxon>
        <taxon>Neoptera</taxon>
        <taxon>Endopterygota</taxon>
        <taxon>Diptera</taxon>
        <taxon>Nematocera</taxon>
        <taxon>Psychodoidea</taxon>
        <taxon>Psychodidae</taxon>
        <taxon>Nyssomyia</taxon>
    </lineage>
</organism>
<evidence type="ECO:0000313" key="3">
    <source>
        <dbReference type="EMBL" id="JAV04114.1"/>
    </source>
</evidence>
<feature type="region of interest" description="Disordered" evidence="2">
    <location>
        <begin position="156"/>
        <end position="201"/>
    </location>
</feature>
<sequence length="371" mass="40282">MSNIGRNSERIHTSREAPLRAVLPVSSLLRGYTRIPGGGTYFGASAFSPPLRHISPEHLVTVSGHRSPGALNYKVSGKSLARQLDPCIRRTASLDALTMPRPLWSTLQTHPSCMLLHVEKATQTEESYCLEISGRLSTDIVRCETPTESVKIEKVIRQRPQRSQRSTEHSVSAQTQSGLSGTSMRASPVTIPPRAGAPGHLRPMRSSVEGLNQEIEKLVLIPGQQHTCRPESNRNIFSRGTPDGHRAPIADLLHSDTRSVNTQTPLGEIFVSSDDSQSTSPDESSNHGASYKVPTGTITSASPRINKFLAREPPDGCEKVNLRPTESTEQTTIFKPCFVGGLRPSLGSAFQPLQPLSPSSEEKPGTPPPNE</sequence>
<dbReference type="AlphaFoldDB" id="A0A1L8DCS0"/>